<sequence>MTCWKHLQAMKASVLQGQLPCLSYPCCTRKFVALCFSVEVSCNISLITSQAKLGTSSVSTLYVLCFRPAPCYHGIALLFLAFMMMCTSSK</sequence>
<keyword evidence="2" id="KW-0396">Initiation factor</keyword>
<keyword evidence="2" id="KW-0648">Protein biosynthesis</keyword>
<dbReference type="GO" id="GO:0003743">
    <property type="term" value="F:translation initiation factor activity"/>
    <property type="evidence" value="ECO:0007669"/>
    <property type="project" value="UniProtKB-KW"/>
</dbReference>
<keyword evidence="1" id="KW-1133">Transmembrane helix</keyword>
<dbReference type="EMBL" id="GGEC01014988">
    <property type="protein sequence ID" value="MBW95471.1"/>
    <property type="molecule type" value="Transcribed_RNA"/>
</dbReference>
<accession>A0A2P2JPT8</accession>
<keyword evidence="1" id="KW-0472">Membrane</keyword>
<protein>
    <submittedName>
        <fullName evidence="2">Eukaryotic translation initiation factor 2c</fullName>
    </submittedName>
</protein>
<evidence type="ECO:0000256" key="1">
    <source>
        <dbReference type="SAM" id="Phobius"/>
    </source>
</evidence>
<dbReference type="AlphaFoldDB" id="A0A2P2JPT8"/>
<proteinExistence type="predicted"/>
<feature type="transmembrane region" description="Helical" evidence="1">
    <location>
        <begin position="61"/>
        <end position="84"/>
    </location>
</feature>
<organism evidence="2">
    <name type="scientific">Rhizophora mucronata</name>
    <name type="common">Asiatic mangrove</name>
    <dbReference type="NCBI Taxonomy" id="61149"/>
    <lineage>
        <taxon>Eukaryota</taxon>
        <taxon>Viridiplantae</taxon>
        <taxon>Streptophyta</taxon>
        <taxon>Embryophyta</taxon>
        <taxon>Tracheophyta</taxon>
        <taxon>Spermatophyta</taxon>
        <taxon>Magnoliopsida</taxon>
        <taxon>eudicotyledons</taxon>
        <taxon>Gunneridae</taxon>
        <taxon>Pentapetalae</taxon>
        <taxon>rosids</taxon>
        <taxon>fabids</taxon>
        <taxon>Malpighiales</taxon>
        <taxon>Rhizophoraceae</taxon>
        <taxon>Rhizophora</taxon>
    </lineage>
</organism>
<reference evidence="2" key="1">
    <citation type="submission" date="2018-02" db="EMBL/GenBank/DDBJ databases">
        <title>Rhizophora mucronata_Transcriptome.</title>
        <authorList>
            <person name="Meera S.P."/>
            <person name="Sreeshan A."/>
            <person name="Augustine A."/>
        </authorList>
    </citation>
    <scope>NUCLEOTIDE SEQUENCE</scope>
    <source>
        <tissue evidence="2">Leaf</tissue>
    </source>
</reference>
<keyword evidence="1" id="KW-0812">Transmembrane</keyword>
<evidence type="ECO:0000313" key="2">
    <source>
        <dbReference type="EMBL" id="MBW95471.1"/>
    </source>
</evidence>
<name>A0A2P2JPT8_RHIMU</name>